<accession>A0A5Z9VLP5</accession>
<comment type="caution">
    <text evidence="1">The sequence shown here is derived from an EMBL/GenBank/DDBJ whole genome shotgun (WGS) entry which is preliminary data.</text>
</comment>
<dbReference type="EMBL" id="AAKLZH010000096">
    <property type="protein sequence ID" value="ECT1905840.1"/>
    <property type="molecule type" value="Genomic_DNA"/>
</dbReference>
<proteinExistence type="predicted"/>
<dbReference type="Proteomes" id="UP000839661">
    <property type="component" value="Unassembled WGS sequence"/>
</dbReference>
<reference evidence="1" key="1">
    <citation type="submission" date="2018-08" db="EMBL/GenBank/DDBJ databases">
        <authorList>
            <consortium name="NARMS: The National Antimicrobial Resistance Monitoring System"/>
        </authorList>
    </citation>
    <scope>NUCLEOTIDE SEQUENCE [LARGE SCALE GENOMIC DNA]</scope>
    <source>
        <strain evidence="1">FSIS11808911</strain>
    </source>
</reference>
<gene>
    <name evidence="1" type="ORF">DX339_24780</name>
</gene>
<organism evidence="1">
    <name type="scientific">Salmonella enterica subsp. enterica serovar Adelaide</name>
    <dbReference type="NCBI Taxonomy" id="29473"/>
    <lineage>
        <taxon>Bacteria</taxon>
        <taxon>Pseudomonadati</taxon>
        <taxon>Pseudomonadota</taxon>
        <taxon>Gammaproteobacteria</taxon>
        <taxon>Enterobacterales</taxon>
        <taxon>Enterobacteriaceae</taxon>
        <taxon>Salmonella</taxon>
    </lineage>
</organism>
<dbReference type="AlphaFoldDB" id="A0A5Z9VLP5"/>
<protein>
    <submittedName>
        <fullName evidence="1">Regulator protein cI</fullName>
    </submittedName>
</protein>
<evidence type="ECO:0000313" key="1">
    <source>
        <dbReference type="EMBL" id="ECT1905840.1"/>
    </source>
</evidence>
<feature type="non-terminal residue" evidence="1">
    <location>
        <position position="1"/>
    </location>
</feature>
<sequence length="51" mass="6052">CYRRHMTRHASFFVSQSTPQSARLWCGVWSVEQMALRAFCPRPLIIPQSQW</sequence>
<name>A0A5Z9VLP5_SALET</name>